<evidence type="ECO:0000313" key="1">
    <source>
        <dbReference type="EMBL" id="QHU14538.1"/>
    </source>
</evidence>
<accession>A0A6C0KDY5</accession>
<proteinExistence type="predicted"/>
<sequence>MATLSQFPIELVNKILISRPTHPMAKLIGDSWPLYEQAVYNRCDQGLYDSNWLMTVKAYAVRHRKFGISWDTVSQDIKKVSIRHPERLLRIQAAVRSEDWDQYFECFTIGELACLGW</sequence>
<dbReference type="EMBL" id="MN740841">
    <property type="protein sequence ID" value="QHU14538.1"/>
    <property type="molecule type" value="Genomic_DNA"/>
</dbReference>
<organism evidence="1">
    <name type="scientific">viral metagenome</name>
    <dbReference type="NCBI Taxonomy" id="1070528"/>
    <lineage>
        <taxon>unclassified sequences</taxon>
        <taxon>metagenomes</taxon>
        <taxon>organismal metagenomes</taxon>
    </lineage>
</organism>
<dbReference type="AlphaFoldDB" id="A0A6C0KDY5"/>
<name>A0A6C0KDY5_9ZZZZ</name>
<reference evidence="1" key="1">
    <citation type="journal article" date="2020" name="Nature">
        <title>Giant virus diversity and host interactions through global metagenomics.</title>
        <authorList>
            <person name="Schulz F."/>
            <person name="Roux S."/>
            <person name="Paez-Espino D."/>
            <person name="Jungbluth S."/>
            <person name="Walsh D.A."/>
            <person name="Denef V.J."/>
            <person name="McMahon K.D."/>
            <person name="Konstantinidis K.T."/>
            <person name="Eloe-Fadrosh E.A."/>
            <person name="Kyrpides N.C."/>
            <person name="Woyke T."/>
        </authorList>
    </citation>
    <scope>NUCLEOTIDE SEQUENCE</scope>
    <source>
        <strain evidence="1">GVMAG-S-1102113-118</strain>
    </source>
</reference>
<protein>
    <submittedName>
        <fullName evidence="1">Uncharacterized protein</fullName>
    </submittedName>
</protein>